<comment type="caution">
    <text evidence="3">The sequence shown here is derived from an EMBL/GenBank/DDBJ whole genome shotgun (WGS) entry which is preliminary data.</text>
</comment>
<dbReference type="InterPro" id="IPR015422">
    <property type="entry name" value="PyrdxlP-dep_Trfase_small"/>
</dbReference>
<dbReference type="AlphaFoldDB" id="A0A2W7RJM6"/>
<dbReference type="PANTHER" id="PTHR43586">
    <property type="entry name" value="CYSTEINE DESULFURASE"/>
    <property type="match status" value="1"/>
</dbReference>
<dbReference type="Gene3D" id="3.40.640.10">
    <property type="entry name" value="Type I PLP-dependent aspartate aminotransferase-like (Major domain)"/>
    <property type="match status" value="1"/>
</dbReference>
<organism evidence="3 5">
    <name type="scientific">Algoriphagus ratkowskyi</name>
    <dbReference type="NCBI Taxonomy" id="57028"/>
    <lineage>
        <taxon>Bacteria</taxon>
        <taxon>Pseudomonadati</taxon>
        <taxon>Bacteroidota</taxon>
        <taxon>Cytophagia</taxon>
        <taxon>Cytophagales</taxon>
        <taxon>Cyclobacteriaceae</taxon>
        <taxon>Algoriphagus</taxon>
    </lineage>
</organism>
<keyword evidence="1" id="KW-0663">Pyridoxal phosphate</keyword>
<dbReference type="GO" id="GO:0008483">
    <property type="term" value="F:transaminase activity"/>
    <property type="evidence" value="ECO:0007669"/>
    <property type="project" value="UniProtKB-KW"/>
</dbReference>
<feature type="domain" description="Aminotransferase class V" evidence="2">
    <location>
        <begin position="133"/>
        <end position="454"/>
    </location>
</feature>
<dbReference type="SUPFAM" id="SSF53383">
    <property type="entry name" value="PLP-dependent transferases"/>
    <property type="match status" value="1"/>
</dbReference>
<accession>A0A2W7RJM6</accession>
<dbReference type="PANTHER" id="PTHR43586:SF4">
    <property type="entry name" value="ISOPENICILLIN N EPIMERASE"/>
    <property type="match status" value="1"/>
</dbReference>
<protein>
    <submittedName>
        <fullName evidence="4">Aminotransferase class V-fold PLP-dependent enzyme</fullName>
    </submittedName>
    <submittedName>
        <fullName evidence="3">Selenocysteine lyase/cysteine desulfurase</fullName>
    </submittedName>
</protein>
<dbReference type="Proteomes" id="UP000249115">
    <property type="component" value="Unassembled WGS sequence"/>
</dbReference>
<reference evidence="4 6" key="2">
    <citation type="submission" date="2019-08" db="EMBL/GenBank/DDBJ databases">
        <title>Genome of Algoriphagus ratkowskyi IC026.</title>
        <authorList>
            <person name="Bowman J.P."/>
        </authorList>
    </citation>
    <scope>NUCLEOTIDE SEQUENCE [LARGE SCALE GENOMIC DNA]</scope>
    <source>
        <strain evidence="4 6">IC026</strain>
    </source>
</reference>
<name>A0A2W7RJM6_9BACT</name>
<evidence type="ECO:0000313" key="5">
    <source>
        <dbReference type="Proteomes" id="UP000249115"/>
    </source>
</evidence>
<reference evidence="3 5" key="1">
    <citation type="submission" date="2018-06" db="EMBL/GenBank/DDBJ databases">
        <title>Genomic Encyclopedia of Archaeal and Bacterial Type Strains, Phase II (KMG-II): from individual species to whole genera.</title>
        <authorList>
            <person name="Goeker M."/>
        </authorList>
    </citation>
    <scope>NUCLEOTIDE SEQUENCE [LARGE SCALE GENOMIC DNA]</scope>
    <source>
        <strain evidence="3 5">DSM 22686</strain>
    </source>
</reference>
<dbReference type="GO" id="GO:0016829">
    <property type="term" value="F:lyase activity"/>
    <property type="evidence" value="ECO:0007669"/>
    <property type="project" value="UniProtKB-KW"/>
</dbReference>
<evidence type="ECO:0000313" key="6">
    <source>
        <dbReference type="Proteomes" id="UP000321927"/>
    </source>
</evidence>
<keyword evidence="6" id="KW-1185">Reference proteome</keyword>
<dbReference type="EMBL" id="QKZU01000004">
    <property type="protein sequence ID" value="PZX59216.1"/>
    <property type="molecule type" value="Genomic_DNA"/>
</dbReference>
<dbReference type="InterPro" id="IPR000192">
    <property type="entry name" value="Aminotrans_V_dom"/>
</dbReference>
<keyword evidence="4" id="KW-0808">Transferase</keyword>
<dbReference type="Pfam" id="PF00266">
    <property type="entry name" value="Aminotran_5"/>
    <property type="match status" value="1"/>
</dbReference>
<dbReference type="Gene3D" id="3.90.1150.10">
    <property type="entry name" value="Aspartate Aminotransferase, domain 1"/>
    <property type="match status" value="1"/>
</dbReference>
<sequence>MKSCLPKADRYDLSIKKGKVNNHAKFLLVVIGRTFDNNYTQMKSRRSFIQKLGVGIAIPGLVSFNSPQQISQNVINQSLKGEEFWAGIRKQFPLKDSRVYLNNGTFGPSPNVVLKALHSSFTETNTSGEYGHIDPEREKLAAFVGIETSEISLTHNTTEGINIMTWGLPLKPGDEVIITLHEHAGNAIPWLNRAKLHGIVLKPFEPKATQAENLDLIKSLVTSKTKVIAIPHVTCTTGLVFPVKEISAFARSKGIFTAIDGAHGAGTFDLDLHDLGCDLYASSYHKWVLGPNGTGFLYVREEILEQVQAYQVGAYSDLGWDLYQNPPEFKGYVPTAHRFDYGSQSLPMMRGAVAAADFHLEIGKGKIESRLRELNQYLYDGLSEMSLLLDVLSSPELESRISMITFKPKSIGYQEAGALISKEGFRIRQVPESKLNAIRISTHIYNSKSEIENFLETVKKVLG</sequence>
<keyword evidence="3" id="KW-0456">Lyase</keyword>
<gene>
    <name evidence="4" type="ORF">ESW18_11930</name>
    <name evidence="3" type="ORF">LV84_01246</name>
</gene>
<proteinExistence type="predicted"/>
<keyword evidence="4" id="KW-0032">Aminotransferase</keyword>
<dbReference type="InterPro" id="IPR015424">
    <property type="entry name" value="PyrdxlP-dep_Trfase"/>
</dbReference>
<evidence type="ECO:0000313" key="4">
    <source>
        <dbReference type="EMBL" id="TXD77501.1"/>
    </source>
</evidence>
<dbReference type="Proteomes" id="UP000321927">
    <property type="component" value="Unassembled WGS sequence"/>
</dbReference>
<dbReference type="InterPro" id="IPR015421">
    <property type="entry name" value="PyrdxlP-dep_Trfase_major"/>
</dbReference>
<evidence type="ECO:0000313" key="3">
    <source>
        <dbReference type="EMBL" id="PZX59216.1"/>
    </source>
</evidence>
<evidence type="ECO:0000256" key="1">
    <source>
        <dbReference type="ARBA" id="ARBA00022898"/>
    </source>
</evidence>
<evidence type="ECO:0000259" key="2">
    <source>
        <dbReference type="Pfam" id="PF00266"/>
    </source>
</evidence>
<dbReference type="EMBL" id="VORV01000007">
    <property type="protein sequence ID" value="TXD77501.1"/>
    <property type="molecule type" value="Genomic_DNA"/>
</dbReference>